<name>A0ABS6RX29_9BACT</name>
<reference evidence="1 2" key="1">
    <citation type="journal article" date="2020" name="J Geophys Res Biogeosci">
        <title>Magnetotaxis as an Adaptation to Enable Bacterial Shuttling of Microbial Sulfur and Sulfur Cycling Across Aquatic Oxic#Anoxic Interfaces.</title>
        <authorList>
            <person name="Li J."/>
            <person name="Liu P."/>
            <person name="Wang J."/>
            <person name="Roberts A.P."/>
            <person name="Pan Y."/>
        </authorList>
    </citation>
    <scope>NUCLEOTIDE SEQUENCE [LARGE SCALE GENOMIC DNA]</scope>
    <source>
        <strain evidence="1 2">MYR-1_YQ</strain>
    </source>
</reference>
<evidence type="ECO:0000313" key="2">
    <source>
        <dbReference type="Proteomes" id="UP001196980"/>
    </source>
</evidence>
<dbReference type="InterPro" id="IPR008203">
    <property type="entry name" value="AF2212-like"/>
</dbReference>
<organism evidence="1 2">
    <name type="scientific">Candidatus Magnetobacterium casense</name>
    <dbReference type="NCBI Taxonomy" id="1455061"/>
    <lineage>
        <taxon>Bacteria</taxon>
        <taxon>Pseudomonadati</taxon>
        <taxon>Nitrospirota</taxon>
        <taxon>Thermodesulfovibrionia</taxon>
        <taxon>Thermodesulfovibrionales</taxon>
        <taxon>Candidatus Magnetobacteriaceae</taxon>
        <taxon>Candidatus Magnetobacterium</taxon>
    </lineage>
</organism>
<protein>
    <submittedName>
        <fullName evidence="1">DUF104 domain-containing protein</fullName>
    </submittedName>
</protein>
<gene>
    <name evidence="1" type="ORF">HWQ67_03190</name>
</gene>
<dbReference type="Proteomes" id="UP001196980">
    <property type="component" value="Unassembled WGS sequence"/>
</dbReference>
<proteinExistence type="predicted"/>
<accession>A0ABS6RX29</accession>
<keyword evidence="2" id="KW-1185">Reference proteome</keyword>
<dbReference type="EMBL" id="JABXWD010000033">
    <property type="protein sequence ID" value="MBV6340584.1"/>
    <property type="molecule type" value="Genomic_DNA"/>
</dbReference>
<dbReference type="RefSeq" id="WP_218251204.1">
    <property type="nucleotide sequence ID" value="NZ_JABXWD010000033.1"/>
</dbReference>
<sequence>MATITFRAMVSHGTIEPIEKVELPEGMRLKVTIENDENDTLVTGKWAKIAQVMAEENLLEGQSEEFLQFTKTFRDDFIFKSSFSK</sequence>
<evidence type="ECO:0000313" key="1">
    <source>
        <dbReference type="EMBL" id="MBV6340584.1"/>
    </source>
</evidence>
<dbReference type="Pfam" id="PF01954">
    <property type="entry name" value="AF2212-like"/>
    <property type="match status" value="1"/>
</dbReference>
<comment type="caution">
    <text evidence="1">The sequence shown here is derived from an EMBL/GenBank/DDBJ whole genome shotgun (WGS) entry which is preliminary data.</text>
</comment>